<dbReference type="CDD" id="cd17536">
    <property type="entry name" value="REC_YesN-like"/>
    <property type="match status" value="1"/>
</dbReference>
<feature type="modified residue" description="4-aspartylphosphate" evidence="1">
    <location>
        <position position="54"/>
    </location>
</feature>
<dbReference type="PROSITE" id="PS50110">
    <property type="entry name" value="RESPONSE_REGULATORY"/>
    <property type="match status" value="1"/>
</dbReference>
<keyword evidence="4" id="KW-1185">Reference proteome</keyword>
<keyword evidence="1" id="KW-0597">Phosphoprotein</keyword>
<accession>A0ABS7C756</accession>
<gene>
    <name evidence="3" type="ORF">K0U00_22215</name>
</gene>
<dbReference type="SMART" id="SM00448">
    <property type="entry name" value="REC"/>
    <property type="match status" value="1"/>
</dbReference>
<feature type="non-terminal residue" evidence="3">
    <location>
        <position position="120"/>
    </location>
</feature>
<evidence type="ECO:0000259" key="2">
    <source>
        <dbReference type="PROSITE" id="PS50110"/>
    </source>
</evidence>
<dbReference type="EMBL" id="JAHZIK010000657">
    <property type="protein sequence ID" value="MBW7456757.1"/>
    <property type="molecule type" value="Genomic_DNA"/>
</dbReference>
<protein>
    <submittedName>
        <fullName evidence="3">Response regulator</fullName>
    </submittedName>
</protein>
<dbReference type="PANTHER" id="PTHR43228">
    <property type="entry name" value="TWO-COMPONENT RESPONSE REGULATOR"/>
    <property type="match status" value="1"/>
</dbReference>
<dbReference type="InterPro" id="IPR001789">
    <property type="entry name" value="Sig_transdc_resp-reg_receiver"/>
</dbReference>
<comment type="caution">
    <text evidence="3">The sequence shown here is derived from an EMBL/GenBank/DDBJ whole genome shotgun (WGS) entry which is preliminary data.</text>
</comment>
<evidence type="ECO:0000313" key="3">
    <source>
        <dbReference type="EMBL" id="MBW7456757.1"/>
    </source>
</evidence>
<proteinExistence type="predicted"/>
<dbReference type="PANTHER" id="PTHR43228:SF1">
    <property type="entry name" value="TWO-COMPONENT RESPONSE REGULATOR ARR22"/>
    <property type="match status" value="1"/>
</dbReference>
<sequence length="120" mass="13645">MKVMIVEDDLLVRLGIKSMIAWAELGMEVVCEARDGAEALELFSVHLPDIALVDIGLPRMDGLEFIERVKHLRPDGEFIILTCNQDFELVRRALRLGVRDFFVKSTMEIEELQTMLLGLS</sequence>
<dbReference type="Gene3D" id="3.40.50.2300">
    <property type="match status" value="1"/>
</dbReference>
<evidence type="ECO:0000256" key="1">
    <source>
        <dbReference type="PROSITE-ProRule" id="PRU00169"/>
    </source>
</evidence>
<organism evidence="3 4">
    <name type="scientific">Paenibacillus sepulcri</name>
    <dbReference type="NCBI Taxonomy" id="359917"/>
    <lineage>
        <taxon>Bacteria</taxon>
        <taxon>Bacillati</taxon>
        <taxon>Bacillota</taxon>
        <taxon>Bacilli</taxon>
        <taxon>Bacillales</taxon>
        <taxon>Paenibacillaceae</taxon>
        <taxon>Paenibacillus</taxon>
    </lineage>
</organism>
<dbReference type="Proteomes" id="UP001519887">
    <property type="component" value="Unassembled WGS sequence"/>
</dbReference>
<dbReference type="SUPFAM" id="SSF52172">
    <property type="entry name" value="CheY-like"/>
    <property type="match status" value="1"/>
</dbReference>
<reference evidence="3 4" key="1">
    <citation type="submission" date="2021-07" db="EMBL/GenBank/DDBJ databases">
        <title>Paenibacillus radiodurans sp. nov., isolated from the southeastern edge of Tengger Desert.</title>
        <authorList>
            <person name="Zhang G."/>
        </authorList>
    </citation>
    <scope>NUCLEOTIDE SEQUENCE [LARGE SCALE GENOMIC DNA]</scope>
    <source>
        <strain evidence="3 4">CCM 7311</strain>
    </source>
</reference>
<feature type="domain" description="Response regulatory" evidence="2">
    <location>
        <begin position="2"/>
        <end position="119"/>
    </location>
</feature>
<dbReference type="Pfam" id="PF00072">
    <property type="entry name" value="Response_reg"/>
    <property type="match status" value="1"/>
</dbReference>
<name>A0ABS7C756_9BACL</name>
<dbReference type="InterPro" id="IPR011006">
    <property type="entry name" value="CheY-like_superfamily"/>
</dbReference>
<evidence type="ECO:0000313" key="4">
    <source>
        <dbReference type="Proteomes" id="UP001519887"/>
    </source>
</evidence>
<dbReference type="InterPro" id="IPR052048">
    <property type="entry name" value="ST_Response_Regulator"/>
</dbReference>